<protein>
    <submittedName>
        <fullName evidence="1">Uncharacterized protein</fullName>
    </submittedName>
</protein>
<name>A0ABD0QYB0_CIRMR</name>
<accession>A0ABD0QYB0</accession>
<comment type="caution">
    <text evidence="1">The sequence shown here is derived from an EMBL/GenBank/DDBJ whole genome shotgun (WGS) entry which is preliminary data.</text>
</comment>
<organism evidence="1 2">
    <name type="scientific">Cirrhinus mrigala</name>
    <name type="common">Mrigala</name>
    <dbReference type="NCBI Taxonomy" id="683832"/>
    <lineage>
        <taxon>Eukaryota</taxon>
        <taxon>Metazoa</taxon>
        <taxon>Chordata</taxon>
        <taxon>Craniata</taxon>
        <taxon>Vertebrata</taxon>
        <taxon>Euteleostomi</taxon>
        <taxon>Actinopterygii</taxon>
        <taxon>Neopterygii</taxon>
        <taxon>Teleostei</taxon>
        <taxon>Ostariophysi</taxon>
        <taxon>Cypriniformes</taxon>
        <taxon>Cyprinidae</taxon>
        <taxon>Labeoninae</taxon>
        <taxon>Labeonini</taxon>
        <taxon>Cirrhinus</taxon>
    </lineage>
</organism>
<sequence length="56" mass="6464">YQPCKQHPVLPNCMPSRRSMRLSTRAHWSTSKRQCGLSMDKILKRACKNKYASGLL</sequence>
<dbReference type="EMBL" id="JAMKFB020000006">
    <property type="protein sequence ID" value="KAL0190737.1"/>
    <property type="molecule type" value="Genomic_DNA"/>
</dbReference>
<feature type="non-terminal residue" evidence="1">
    <location>
        <position position="1"/>
    </location>
</feature>
<reference evidence="1 2" key="1">
    <citation type="submission" date="2024-05" db="EMBL/GenBank/DDBJ databases">
        <title>Genome sequencing and assembly of Indian major carp, Cirrhinus mrigala (Hamilton, 1822).</title>
        <authorList>
            <person name="Mohindra V."/>
            <person name="Chowdhury L.M."/>
            <person name="Lal K."/>
            <person name="Jena J.K."/>
        </authorList>
    </citation>
    <scope>NUCLEOTIDE SEQUENCE [LARGE SCALE GENOMIC DNA]</scope>
    <source>
        <strain evidence="1">CM1030</strain>
        <tissue evidence="1">Blood</tissue>
    </source>
</reference>
<evidence type="ECO:0000313" key="2">
    <source>
        <dbReference type="Proteomes" id="UP001529510"/>
    </source>
</evidence>
<dbReference type="Proteomes" id="UP001529510">
    <property type="component" value="Unassembled WGS sequence"/>
</dbReference>
<feature type="non-terminal residue" evidence="1">
    <location>
        <position position="56"/>
    </location>
</feature>
<dbReference type="AlphaFoldDB" id="A0ABD0QYB0"/>
<evidence type="ECO:0000313" key="1">
    <source>
        <dbReference type="EMBL" id="KAL0190737.1"/>
    </source>
</evidence>
<gene>
    <name evidence="1" type="ORF">M9458_013435</name>
</gene>
<proteinExistence type="predicted"/>
<keyword evidence="2" id="KW-1185">Reference proteome</keyword>